<dbReference type="SMART" id="SM00313">
    <property type="entry name" value="PXA"/>
    <property type="match status" value="1"/>
</dbReference>
<feature type="transmembrane region" description="Helical" evidence="2">
    <location>
        <begin position="465"/>
        <end position="486"/>
    </location>
</feature>
<evidence type="ECO:0000256" key="1">
    <source>
        <dbReference type="SAM" id="MobiDB-lite"/>
    </source>
</evidence>
<comment type="caution">
    <text evidence="4">The sequence shown here is derived from an EMBL/GenBank/DDBJ whole genome shotgun (WGS) entry which is preliminary data.</text>
</comment>
<sequence length="618" mass="66231">MTTAPPSARRVGPRSIQSVASSTRSKDKSLLSHRPPPAKPVTLAKRLLFLTLPADTDLPPLLVSPAASPELNVELYDFVALALRAYVNPWWTKITRYDKEFLPEINRILTVVFRALETRLVATDLSPLVFRDLPTLLTQHWTDYRNAQAKLHTSYASGGAASLSQLFHQMQPHMAVSADGVIDPVYVRQAVDHILKACLPPEDYDPETERYIVREVILKVLVGSVLPKITQPWFVHKTILDLMGPENPASVGAEVSIDDIASSERPLLQRRGSQHFSYQALAILVLSAVQSVSGVCLSILHAYRQARETIRKVNQSKGLLPADDHPSSTEGAHTGGRETPEAQESTPVPVPRTPALPGALSVPQDLQSAKTIPPSPPSSESESFMSPRSQGSSTPPDPAIIPAPTPTPAAAPPPSPAAIPNYTHPPLAFLLTLLTPPPPSIHPTPTPSPPTTTQPHTTARALAHVLILLASLAAPFLARLLPYLLYTHALSAHALASGVRAARRALFPEGWPATPPPDPTPEEQAELRARLCRRLVDAVPGTSSLLSAKYLMTPVLTIGGRAGPLGLLLGPTPAARAATVDAAVAPLDSQACNAHLVVFVLDLVLLTVFPEMGVSEEG</sequence>
<dbReference type="PANTHER" id="PTHR22775">
    <property type="entry name" value="SORTING NEXIN"/>
    <property type="match status" value="1"/>
</dbReference>
<dbReference type="InterPro" id="IPR003114">
    <property type="entry name" value="Phox_assoc"/>
</dbReference>
<dbReference type="GO" id="GO:0035091">
    <property type="term" value="F:phosphatidylinositol binding"/>
    <property type="evidence" value="ECO:0007669"/>
    <property type="project" value="TreeGrafter"/>
</dbReference>
<dbReference type="PANTHER" id="PTHR22775:SF3">
    <property type="entry name" value="SORTING NEXIN-13"/>
    <property type="match status" value="1"/>
</dbReference>
<feature type="compositionally biased region" description="Low complexity" evidence="1">
    <location>
        <begin position="418"/>
        <end position="434"/>
    </location>
</feature>
<dbReference type="Pfam" id="PF02194">
    <property type="entry name" value="PXA"/>
    <property type="match status" value="1"/>
</dbReference>
<dbReference type="OrthoDB" id="5582218at2759"/>
<organism evidence="4 5">
    <name type="scientific">Trametes pubescens</name>
    <name type="common">White-rot fungus</name>
    <dbReference type="NCBI Taxonomy" id="154538"/>
    <lineage>
        <taxon>Eukaryota</taxon>
        <taxon>Fungi</taxon>
        <taxon>Dikarya</taxon>
        <taxon>Basidiomycota</taxon>
        <taxon>Agaricomycotina</taxon>
        <taxon>Agaricomycetes</taxon>
        <taxon>Polyporales</taxon>
        <taxon>Polyporaceae</taxon>
        <taxon>Trametes</taxon>
    </lineage>
</organism>
<evidence type="ECO:0000313" key="4">
    <source>
        <dbReference type="EMBL" id="OJT12593.1"/>
    </source>
</evidence>
<keyword evidence="2" id="KW-1133">Transmembrane helix</keyword>
<dbReference type="EMBL" id="MNAD01000475">
    <property type="protein sequence ID" value="OJT12593.1"/>
    <property type="molecule type" value="Genomic_DNA"/>
</dbReference>
<evidence type="ECO:0000259" key="3">
    <source>
        <dbReference type="PROSITE" id="PS51207"/>
    </source>
</evidence>
<feature type="compositionally biased region" description="Pro residues" evidence="1">
    <location>
        <begin position="395"/>
        <end position="417"/>
    </location>
</feature>
<feature type="transmembrane region" description="Helical" evidence="2">
    <location>
        <begin position="276"/>
        <end position="303"/>
    </location>
</feature>
<feature type="domain" description="PXA" evidence="3">
    <location>
        <begin position="68"/>
        <end position="247"/>
    </location>
</feature>
<feature type="region of interest" description="Disordered" evidence="1">
    <location>
        <begin position="1"/>
        <end position="38"/>
    </location>
</feature>
<keyword evidence="2" id="KW-0812">Transmembrane</keyword>
<keyword evidence="2" id="KW-0472">Membrane</keyword>
<dbReference type="OMA" id="WTDYRNA"/>
<feature type="compositionally biased region" description="Pro residues" evidence="1">
    <location>
        <begin position="435"/>
        <end position="452"/>
    </location>
</feature>
<keyword evidence="5" id="KW-1185">Reference proteome</keyword>
<evidence type="ECO:0000256" key="2">
    <source>
        <dbReference type="SAM" id="Phobius"/>
    </source>
</evidence>
<evidence type="ECO:0000313" key="5">
    <source>
        <dbReference type="Proteomes" id="UP000184267"/>
    </source>
</evidence>
<dbReference type="STRING" id="154538.A0A1M2VYD8"/>
<dbReference type="PROSITE" id="PS51207">
    <property type="entry name" value="PXA"/>
    <property type="match status" value="1"/>
</dbReference>
<gene>
    <name evidence="4" type="ORF">TRAPUB_10834</name>
</gene>
<protein>
    <recommendedName>
        <fullName evidence="3">PXA domain-containing protein</fullName>
    </recommendedName>
</protein>
<proteinExistence type="predicted"/>
<accession>A0A1M2VYD8</accession>
<dbReference type="AlphaFoldDB" id="A0A1M2VYD8"/>
<reference evidence="4 5" key="1">
    <citation type="submission" date="2016-10" db="EMBL/GenBank/DDBJ databases">
        <title>Genome sequence of the basidiomycete white-rot fungus Trametes pubescens.</title>
        <authorList>
            <person name="Makela M.R."/>
            <person name="Granchi Z."/>
            <person name="Peng M."/>
            <person name="De Vries R.P."/>
            <person name="Grigoriev I."/>
            <person name="Riley R."/>
            <person name="Hilden K."/>
        </authorList>
    </citation>
    <scope>NUCLEOTIDE SEQUENCE [LARGE SCALE GENOMIC DNA]</scope>
    <source>
        <strain evidence="4 5">FBCC735</strain>
    </source>
</reference>
<dbReference type="Proteomes" id="UP000184267">
    <property type="component" value="Unassembled WGS sequence"/>
</dbReference>
<feature type="compositionally biased region" description="Low complexity" evidence="1">
    <location>
        <begin position="378"/>
        <end position="394"/>
    </location>
</feature>
<feature type="region of interest" description="Disordered" evidence="1">
    <location>
        <begin position="315"/>
        <end position="456"/>
    </location>
</feature>
<name>A0A1M2VYD8_TRAPU</name>